<keyword evidence="2" id="KW-1133">Transmembrane helix</keyword>
<dbReference type="GO" id="GO:0016787">
    <property type="term" value="F:hydrolase activity"/>
    <property type="evidence" value="ECO:0007669"/>
    <property type="project" value="UniProtKB-KW"/>
</dbReference>
<dbReference type="AlphaFoldDB" id="A0A8H7BTD6"/>
<feature type="transmembrane region" description="Helical" evidence="2">
    <location>
        <begin position="80"/>
        <end position="101"/>
    </location>
</feature>
<dbReference type="InterPro" id="IPR013094">
    <property type="entry name" value="AB_hydrolase_3"/>
</dbReference>
<feature type="transmembrane region" description="Helical" evidence="2">
    <location>
        <begin position="38"/>
        <end position="60"/>
    </location>
</feature>
<dbReference type="InterPro" id="IPR019826">
    <property type="entry name" value="Carboxylesterase_B_AS"/>
</dbReference>
<evidence type="ECO:0000259" key="3">
    <source>
        <dbReference type="Pfam" id="PF07859"/>
    </source>
</evidence>
<comment type="caution">
    <text evidence="4">The sequence shown here is derived from an EMBL/GenBank/DDBJ whole genome shotgun (WGS) entry which is preliminary data.</text>
</comment>
<evidence type="ECO:0000313" key="4">
    <source>
        <dbReference type="EMBL" id="KAF7723748.1"/>
    </source>
</evidence>
<gene>
    <name evidence="4" type="ORF">EC973_001724</name>
</gene>
<dbReference type="PANTHER" id="PTHR48081:SF33">
    <property type="entry name" value="KYNURENINE FORMAMIDASE"/>
    <property type="match status" value="1"/>
</dbReference>
<keyword evidence="1" id="KW-0378">Hydrolase</keyword>
<keyword evidence="5" id="KW-1185">Reference proteome</keyword>
<reference evidence="4" key="1">
    <citation type="submission" date="2020-01" db="EMBL/GenBank/DDBJ databases">
        <title>Genome Sequencing of Three Apophysomyces-Like Fungal Strains Confirms a Novel Fungal Genus in the Mucoromycota with divergent Burkholderia-like Endosymbiotic Bacteria.</title>
        <authorList>
            <person name="Stajich J.E."/>
            <person name="Macias A.M."/>
            <person name="Carter-House D."/>
            <person name="Lovett B."/>
            <person name="Kasson L.R."/>
            <person name="Berry K."/>
            <person name="Grigoriev I."/>
            <person name="Chang Y."/>
            <person name="Spatafora J."/>
            <person name="Kasson M.T."/>
        </authorList>
    </citation>
    <scope>NUCLEOTIDE SEQUENCE</scope>
    <source>
        <strain evidence="4">NRRL A-21654</strain>
    </source>
</reference>
<organism evidence="4 5">
    <name type="scientific">Apophysomyces ossiformis</name>
    <dbReference type="NCBI Taxonomy" id="679940"/>
    <lineage>
        <taxon>Eukaryota</taxon>
        <taxon>Fungi</taxon>
        <taxon>Fungi incertae sedis</taxon>
        <taxon>Mucoromycota</taxon>
        <taxon>Mucoromycotina</taxon>
        <taxon>Mucoromycetes</taxon>
        <taxon>Mucorales</taxon>
        <taxon>Mucorineae</taxon>
        <taxon>Mucoraceae</taxon>
        <taxon>Apophysomyces</taxon>
    </lineage>
</organism>
<dbReference type="OrthoDB" id="19653at2759"/>
<dbReference type="PANTHER" id="PTHR48081">
    <property type="entry name" value="AB HYDROLASE SUPERFAMILY PROTEIN C4A8.06C"/>
    <property type="match status" value="1"/>
</dbReference>
<sequence length="376" mass="41897">MLLTLLVWNYTLSVAFVGLVTACAFDKTVIPLLQKHKALHIPLIVLGLSCSFVAELPLHVLLFKIIHVKFVHLFGGFDTFFPWLVYTLDLATMAGLVGLFIQAENSRQDADRVVRELDGKPIESFLSFPYLKHLVNPFYRIPLTVYPNITYATNEECTEAIVKANDYSQPRFMTLDVYRSSHCPDGPLRPVLYGSKNTFHPFEALLVAENNWVVVNIDYRLAPANAYPTHLLDVKRALRWVKQSIRSFGGDPNFVVLEGDSGGAQLAAMAAFTANQPEFQPGFEEVDTSVQGVISLSGGLDIQTSEEAKAFFAERVIMDPNVKQSFLDEHSPIHVLPKAGRDGKLVPFLAIAGRLDSLNDCSIAEDFKTIYDEGMQ</sequence>
<proteinExistence type="predicted"/>
<dbReference type="InterPro" id="IPR050300">
    <property type="entry name" value="GDXG_lipolytic_enzyme"/>
</dbReference>
<dbReference type="Pfam" id="PF07859">
    <property type="entry name" value="Abhydrolase_3"/>
    <property type="match status" value="1"/>
</dbReference>
<dbReference type="EMBL" id="JABAYA010000141">
    <property type="protein sequence ID" value="KAF7723748.1"/>
    <property type="molecule type" value="Genomic_DNA"/>
</dbReference>
<dbReference type="Proteomes" id="UP000605846">
    <property type="component" value="Unassembled WGS sequence"/>
</dbReference>
<name>A0A8H7BTD6_9FUNG</name>
<dbReference type="Gene3D" id="3.40.50.1820">
    <property type="entry name" value="alpha/beta hydrolase"/>
    <property type="match status" value="1"/>
</dbReference>
<dbReference type="PROSITE" id="PS00122">
    <property type="entry name" value="CARBOXYLESTERASE_B_1"/>
    <property type="match status" value="1"/>
</dbReference>
<evidence type="ECO:0000313" key="5">
    <source>
        <dbReference type="Proteomes" id="UP000605846"/>
    </source>
</evidence>
<feature type="transmembrane region" description="Helical" evidence="2">
    <location>
        <begin position="6"/>
        <end position="26"/>
    </location>
</feature>
<dbReference type="InterPro" id="IPR029058">
    <property type="entry name" value="AB_hydrolase_fold"/>
</dbReference>
<feature type="domain" description="Alpha/beta hydrolase fold-3" evidence="3">
    <location>
        <begin position="193"/>
        <end position="328"/>
    </location>
</feature>
<evidence type="ECO:0000256" key="2">
    <source>
        <dbReference type="SAM" id="Phobius"/>
    </source>
</evidence>
<evidence type="ECO:0000256" key="1">
    <source>
        <dbReference type="ARBA" id="ARBA00022801"/>
    </source>
</evidence>
<accession>A0A8H7BTD6</accession>
<keyword evidence="2" id="KW-0812">Transmembrane</keyword>
<protein>
    <recommendedName>
        <fullName evidence="3">Alpha/beta hydrolase fold-3 domain-containing protein</fullName>
    </recommendedName>
</protein>
<keyword evidence="2" id="KW-0472">Membrane</keyword>
<dbReference type="SUPFAM" id="SSF53474">
    <property type="entry name" value="alpha/beta-Hydrolases"/>
    <property type="match status" value="1"/>
</dbReference>